<feature type="transmembrane region" description="Helical" evidence="2">
    <location>
        <begin position="123"/>
        <end position="147"/>
    </location>
</feature>
<dbReference type="RefSeq" id="WP_168925227.1">
    <property type="nucleotide sequence ID" value="NZ_JAAXLJ010000009.1"/>
</dbReference>
<keyword evidence="2" id="KW-0472">Membrane</keyword>
<feature type="transmembrane region" description="Helical" evidence="2">
    <location>
        <begin position="272"/>
        <end position="301"/>
    </location>
</feature>
<dbReference type="Proteomes" id="UP000763447">
    <property type="component" value="Unassembled WGS sequence"/>
</dbReference>
<evidence type="ECO:0000313" key="5">
    <source>
        <dbReference type="Proteomes" id="UP000763447"/>
    </source>
</evidence>
<accession>A0ABX1KYB2</accession>
<feature type="region of interest" description="Disordered" evidence="1">
    <location>
        <begin position="32"/>
        <end position="82"/>
    </location>
</feature>
<gene>
    <name evidence="4" type="ORF">HC026_06730</name>
</gene>
<dbReference type="EMBL" id="JAAXLJ010000009">
    <property type="protein sequence ID" value="NLR18619.1"/>
    <property type="molecule type" value="Genomic_DNA"/>
</dbReference>
<proteinExistence type="predicted"/>
<keyword evidence="5" id="KW-1185">Reference proteome</keyword>
<keyword evidence="2" id="KW-1133">Transmembrane helix</keyword>
<feature type="transmembrane region" description="Helical" evidence="2">
    <location>
        <begin position="238"/>
        <end position="260"/>
    </location>
</feature>
<name>A0ABX1KYB2_9LACO</name>
<feature type="domain" description="Zinc-ribbon" evidence="3">
    <location>
        <begin position="2"/>
        <end position="23"/>
    </location>
</feature>
<feature type="compositionally biased region" description="Low complexity" evidence="1">
    <location>
        <begin position="32"/>
        <end position="81"/>
    </location>
</feature>
<reference evidence="4 5" key="1">
    <citation type="submission" date="2020-04" db="EMBL/GenBank/DDBJ databases">
        <title>A novel species of genus Lactobacillus that was isolated from fermented food Zha-chili.</title>
        <authorList>
            <person name="Zhang Z."/>
        </authorList>
    </citation>
    <scope>NUCLEOTIDE SEQUENCE [LARGE SCALE GENOMIC DNA]</scope>
    <source>
        <strain evidence="5">HBUAS51383</strain>
    </source>
</reference>
<organism evidence="4 5">
    <name type="scientific">Secundilactobacillus angelensis</name>
    <dbReference type="NCBI Taxonomy" id="2722706"/>
    <lineage>
        <taxon>Bacteria</taxon>
        <taxon>Bacillati</taxon>
        <taxon>Bacillota</taxon>
        <taxon>Bacilli</taxon>
        <taxon>Lactobacillales</taxon>
        <taxon>Lactobacillaceae</taxon>
        <taxon>Secundilactobacillus</taxon>
    </lineage>
</organism>
<evidence type="ECO:0000313" key="4">
    <source>
        <dbReference type="EMBL" id="NLR18619.1"/>
    </source>
</evidence>
<dbReference type="Pfam" id="PF20214">
    <property type="entry name" value="DUF6574"/>
    <property type="match status" value="1"/>
</dbReference>
<dbReference type="InterPro" id="IPR046481">
    <property type="entry name" value="DUF6574"/>
</dbReference>
<dbReference type="InterPro" id="IPR026870">
    <property type="entry name" value="Zinc_ribbon_dom"/>
</dbReference>
<evidence type="ECO:0000256" key="2">
    <source>
        <dbReference type="SAM" id="Phobius"/>
    </source>
</evidence>
<evidence type="ECO:0000259" key="3">
    <source>
        <dbReference type="Pfam" id="PF13240"/>
    </source>
</evidence>
<sequence length="308" mass="33567">MKCPNCHNEIPANSKFCTYCGFKIPQVAATGAQAQGTQPGPQPQYGQGQPNQFNNNQFNNGQPNFNQGMNQQQGFNQSNQTGQGGVNININMDQTSAYAKNYWAYLMHGVRHPSDIDTKFNKYFGLISLFAGSLIVALTFLMTEVHLASGALSELDSYAGSNTSATASFGTFFGVLLVCILFLFLVFSVTHLVTRGFLGDKSANYMEDMTRYFHISSVGLLVAFIGFVLSIIGSFAIILAAMCLMFYYSMVSMGYIALVFRAHTENHFDRVYAYFVGSIILVIGMAIVMGLLGGIIGVSALSSLSDLF</sequence>
<feature type="transmembrane region" description="Helical" evidence="2">
    <location>
        <begin position="212"/>
        <end position="232"/>
    </location>
</feature>
<comment type="caution">
    <text evidence="4">The sequence shown here is derived from an EMBL/GenBank/DDBJ whole genome shotgun (WGS) entry which is preliminary data.</text>
</comment>
<keyword evidence="2" id="KW-0812">Transmembrane</keyword>
<dbReference type="Pfam" id="PF13240">
    <property type="entry name" value="Zn_Ribbon_1"/>
    <property type="match status" value="1"/>
</dbReference>
<protein>
    <submittedName>
        <fullName evidence="4">Zinc ribbon domain-containing protein</fullName>
    </submittedName>
</protein>
<evidence type="ECO:0000256" key="1">
    <source>
        <dbReference type="SAM" id="MobiDB-lite"/>
    </source>
</evidence>
<feature type="transmembrane region" description="Helical" evidence="2">
    <location>
        <begin position="167"/>
        <end position="192"/>
    </location>
</feature>